<keyword evidence="3" id="KW-1185">Reference proteome</keyword>
<dbReference type="CDD" id="cd00067">
    <property type="entry name" value="GAL4"/>
    <property type="match status" value="1"/>
</dbReference>
<dbReference type="EMBL" id="CAUWAG010000011">
    <property type="protein sequence ID" value="CAJ2508377.1"/>
    <property type="molecule type" value="Genomic_DNA"/>
</dbReference>
<name>A0AAI8VPJ1_9PEZI</name>
<dbReference type="Proteomes" id="UP001295740">
    <property type="component" value="Unassembled WGS sequence"/>
</dbReference>
<dbReference type="GO" id="GO:0008270">
    <property type="term" value="F:zinc ion binding"/>
    <property type="evidence" value="ECO:0007669"/>
    <property type="project" value="InterPro"/>
</dbReference>
<accession>A0AAI8VPJ1</accession>
<reference evidence="2" key="1">
    <citation type="submission" date="2023-10" db="EMBL/GenBank/DDBJ databases">
        <authorList>
            <person name="Hackl T."/>
        </authorList>
    </citation>
    <scope>NUCLEOTIDE SEQUENCE</scope>
</reference>
<evidence type="ECO:0000313" key="3">
    <source>
        <dbReference type="Proteomes" id="UP001295740"/>
    </source>
</evidence>
<evidence type="ECO:0000313" key="2">
    <source>
        <dbReference type="EMBL" id="CAJ2508377.1"/>
    </source>
</evidence>
<dbReference type="GO" id="GO:0000981">
    <property type="term" value="F:DNA-binding transcription factor activity, RNA polymerase II-specific"/>
    <property type="evidence" value="ECO:0007669"/>
    <property type="project" value="InterPro"/>
</dbReference>
<dbReference type="InterPro" id="IPR001138">
    <property type="entry name" value="Zn2Cys6_DnaBD"/>
</dbReference>
<organism evidence="2 3">
    <name type="scientific">Anthostomella pinea</name>
    <dbReference type="NCBI Taxonomy" id="933095"/>
    <lineage>
        <taxon>Eukaryota</taxon>
        <taxon>Fungi</taxon>
        <taxon>Dikarya</taxon>
        <taxon>Ascomycota</taxon>
        <taxon>Pezizomycotina</taxon>
        <taxon>Sordariomycetes</taxon>
        <taxon>Xylariomycetidae</taxon>
        <taxon>Xylariales</taxon>
        <taxon>Xylariaceae</taxon>
        <taxon>Anthostomella</taxon>
    </lineage>
</organism>
<dbReference type="AlphaFoldDB" id="A0AAI8VPJ1"/>
<keyword evidence="1" id="KW-0539">Nucleus</keyword>
<sequence>MTAVRRHYNRQFTRQSGLKLHIELCPNRGKDIQKEEGDTSHVNGMSNIPGPKPVANTVANPTEASQQPLPQAAIQFKSSIEEKNINRNPDQAQAGNAGRPRKRLACGPCRNKNARCDRQHPSCVIQEPKPRPVKKNGIEEEEGDMGQVDGMSNSSDKLVDPSLGMEVMTNDSNQLCGSNHVSFGERYETPGSNLVGQFSGMEEMTNDSNQRRGSRRVGFVEEEYGTHDGGLDIIPSHMIEHRLLLPSSSSHMDANSAGVKDLFGNVLPAWLTGE</sequence>
<comment type="caution">
    <text evidence="2">The sequence shown here is derived from an EMBL/GenBank/DDBJ whole genome shotgun (WGS) entry which is preliminary data.</text>
</comment>
<proteinExistence type="predicted"/>
<gene>
    <name evidence="2" type="ORF">KHLLAP_LOCUS8845</name>
</gene>
<protein>
    <submittedName>
        <fullName evidence="2">Uu.00g134030.m01.CDS01</fullName>
    </submittedName>
</protein>
<evidence type="ECO:0000256" key="1">
    <source>
        <dbReference type="ARBA" id="ARBA00023242"/>
    </source>
</evidence>